<accession>A0ABP0Y1V6</accession>
<reference evidence="1 2" key="1">
    <citation type="submission" date="2024-03" db="EMBL/GenBank/DDBJ databases">
        <authorList>
            <person name="Gkanogiannis A."/>
            <person name="Becerra Lopez-Lavalle L."/>
        </authorList>
    </citation>
    <scope>NUCLEOTIDE SEQUENCE [LARGE SCALE GENOMIC DNA]</scope>
</reference>
<evidence type="ECO:0000313" key="2">
    <source>
        <dbReference type="Proteomes" id="UP001642487"/>
    </source>
</evidence>
<protein>
    <submittedName>
        <fullName evidence="1">Uncharacterized protein</fullName>
    </submittedName>
</protein>
<keyword evidence="2" id="KW-1185">Reference proteome</keyword>
<organism evidence="1 2">
    <name type="scientific">Citrullus colocynthis</name>
    <name type="common">colocynth</name>
    <dbReference type="NCBI Taxonomy" id="252529"/>
    <lineage>
        <taxon>Eukaryota</taxon>
        <taxon>Viridiplantae</taxon>
        <taxon>Streptophyta</taxon>
        <taxon>Embryophyta</taxon>
        <taxon>Tracheophyta</taxon>
        <taxon>Spermatophyta</taxon>
        <taxon>Magnoliopsida</taxon>
        <taxon>eudicotyledons</taxon>
        <taxon>Gunneridae</taxon>
        <taxon>Pentapetalae</taxon>
        <taxon>rosids</taxon>
        <taxon>fabids</taxon>
        <taxon>Cucurbitales</taxon>
        <taxon>Cucurbitaceae</taxon>
        <taxon>Benincaseae</taxon>
        <taxon>Citrullus</taxon>
    </lineage>
</organism>
<proteinExistence type="predicted"/>
<name>A0ABP0Y1V6_9ROSI</name>
<dbReference type="EMBL" id="OZ021736">
    <property type="protein sequence ID" value="CAK9314413.1"/>
    <property type="molecule type" value="Genomic_DNA"/>
</dbReference>
<dbReference type="Proteomes" id="UP001642487">
    <property type="component" value="Chromosome 2"/>
</dbReference>
<gene>
    <name evidence="1" type="ORF">CITCOLO1_LOCUS6165</name>
</gene>
<evidence type="ECO:0000313" key="1">
    <source>
        <dbReference type="EMBL" id="CAK9314413.1"/>
    </source>
</evidence>
<sequence>MTFAIYLQSLTWGFGCKPTLVAHISDVRSEFQRLRYHQLFLSSGRMASVGIAYWTWACCPSSRCKSG</sequence>